<gene>
    <name evidence="1" type="ORF">MA20_26900</name>
</gene>
<proteinExistence type="predicted"/>
<dbReference type="PATRIC" id="fig|375.37.peg.5959"/>
<evidence type="ECO:0000313" key="1">
    <source>
        <dbReference type="EMBL" id="KGT76418.1"/>
    </source>
</evidence>
<dbReference type="KEGG" id="bjp:RN69_28880"/>
<dbReference type="eggNOG" id="COG3224">
    <property type="taxonomic scope" value="Bacteria"/>
</dbReference>
<name>A0A0A3YRV8_BRAJP</name>
<evidence type="ECO:0000313" key="2">
    <source>
        <dbReference type="Proteomes" id="UP000030377"/>
    </source>
</evidence>
<accession>A0A0A3YRV8</accession>
<dbReference type="RefSeq" id="WP_014496026.1">
    <property type="nucleotide sequence ID" value="NZ_BJNK01000006.1"/>
</dbReference>
<dbReference type="PANTHER" id="PTHR40057:SF1">
    <property type="entry name" value="SLR1162 PROTEIN"/>
    <property type="match status" value="1"/>
</dbReference>
<dbReference type="InterPro" id="IPR011008">
    <property type="entry name" value="Dimeric_a/b-barrel"/>
</dbReference>
<comment type="caution">
    <text evidence="1">The sequence shown here is derived from an EMBL/GenBank/DDBJ whole genome shotgun (WGS) entry which is preliminary data.</text>
</comment>
<dbReference type="GO" id="GO:0004497">
    <property type="term" value="F:monooxygenase activity"/>
    <property type="evidence" value="ECO:0007669"/>
    <property type="project" value="UniProtKB-KW"/>
</dbReference>
<keyword evidence="1" id="KW-0560">Oxidoreductase</keyword>
<dbReference type="PANTHER" id="PTHR40057">
    <property type="entry name" value="SLR1162 PROTEIN"/>
    <property type="match status" value="1"/>
</dbReference>
<dbReference type="STRING" id="375.BKD09_RS30900"/>
<dbReference type="GeneID" id="64069070"/>
<dbReference type="EMBL" id="JRPN01000020">
    <property type="protein sequence ID" value="KGT76418.1"/>
    <property type="molecule type" value="Genomic_DNA"/>
</dbReference>
<dbReference type="Gene3D" id="3.30.70.100">
    <property type="match status" value="1"/>
</dbReference>
<dbReference type="Proteomes" id="UP000030377">
    <property type="component" value="Unassembled WGS sequence"/>
</dbReference>
<organism evidence="1 2">
    <name type="scientific">Bradyrhizobium japonicum</name>
    <dbReference type="NCBI Taxonomy" id="375"/>
    <lineage>
        <taxon>Bacteria</taxon>
        <taxon>Pseudomonadati</taxon>
        <taxon>Pseudomonadota</taxon>
        <taxon>Alphaproteobacteria</taxon>
        <taxon>Hyphomicrobiales</taxon>
        <taxon>Nitrobacteraceae</taxon>
        <taxon>Bradyrhizobium</taxon>
    </lineage>
</organism>
<dbReference type="InterPro" id="IPR007138">
    <property type="entry name" value="ABM_dom"/>
</dbReference>
<dbReference type="InterPro" id="IPR038762">
    <property type="entry name" value="ABM_predict"/>
</dbReference>
<reference evidence="1 2" key="1">
    <citation type="submission" date="2014-09" db="EMBL/GenBank/DDBJ databases">
        <title>Draft genome of Bradyrhizobium japonicum Is-34.</title>
        <authorList>
            <person name="Tsurumaru H."/>
            <person name="Yamakawa T."/>
            <person name="Hashimoto S."/>
            <person name="Okizaki K."/>
            <person name="Kanesaki Y."/>
            <person name="Yoshikawa H."/>
            <person name="Yajima S."/>
        </authorList>
    </citation>
    <scope>NUCLEOTIDE SEQUENCE [LARGE SCALE GENOMIC DNA]</scope>
    <source>
        <strain evidence="1 2">Is-34</strain>
    </source>
</reference>
<keyword evidence="1" id="KW-0503">Monooxygenase</keyword>
<dbReference type="AlphaFoldDB" id="A0A0A3YRV8"/>
<protein>
    <submittedName>
        <fullName evidence="1">Antibiotic biosynthesis monooxygenase</fullName>
    </submittedName>
</protein>
<dbReference type="SUPFAM" id="SSF54909">
    <property type="entry name" value="Dimeric alpha+beta barrel"/>
    <property type="match status" value="2"/>
</dbReference>
<dbReference type="Pfam" id="PF03992">
    <property type="entry name" value="ABM"/>
    <property type="match status" value="1"/>
</dbReference>
<sequence>MSASPDPAAQAVALVIQRRIADDGFAAFARWNGEVGEALKAWPGFLSQEVVPPQPPAHVDWVTILRFANPAAARAWLQSEVRAKLIADVQRFFVGSEDVHILPDTGVQRDSAVSAVISFKVPDGLEDAFLKWQQRIQAAEAEFRGFLRHKIERPIPGLHDEWIVILSFDSDANLNAWLDSPLRQTLLEEGARFNAGMNVKRASYGFNFWFPAGKTQAPEQGPGLIWKSNLIVLLVLYPVVYLWGYFVSAPLIDSHGVPVWLSLFVGNLVSTQLLGWFLVPAAFRALDWWIKPKAALGRQIAGYALLAALYAGSMGLYALLLAWHWGR</sequence>